<dbReference type="GO" id="GO:0032259">
    <property type="term" value="P:methylation"/>
    <property type="evidence" value="ECO:0007669"/>
    <property type="project" value="UniProtKB-KW"/>
</dbReference>
<feature type="binding site" evidence="6">
    <location>
        <begin position="125"/>
        <end position="126"/>
    </location>
    <ligand>
        <name>S-adenosyl-L-methionine</name>
        <dbReference type="ChEBI" id="CHEBI:59789"/>
    </ligand>
</feature>
<evidence type="ECO:0000256" key="5">
    <source>
        <dbReference type="ARBA" id="ARBA00022691"/>
    </source>
</evidence>
<accession>A0ABY8LTZ0</accession>
<dbReference type="RefSeq" id="WP_280102005.1">
    <property type="nucleotide sequence ID" value="NZ_CP122979.1"/>
</dbReference>
<dbReference type="Proteomes" id="UP001179842">
    <property type="component" value="Chromosome"/>
</dbReference>
<keyword evidence="3 6" id="KW-0489">Methyltransferase</keyword>
<comment type="subcellular location">
    <subcellularLocation>
        <location evidence="6">Cytoplasm</location>
    </subcellularLocation>
</comment>
<dbReference type="Pfam" id="PF02527">
    <property type="entry name" value="GidB"/>
    <property type="match status" value="1"/>
</dbReference>
<feature type="binding site" evidence="6">
    <location>
        <position position="140"/>
    </location>
    <ligand>
        <name>S-adenosyl-L-methionine</name>
        <dbReference type="ChEBI" id="CHEBI:59789"/>
    </ligand>
</feature>
<dbReference type="EC" id="2.1.1.-" evidence="6"/>
<evidence type="ECO:0000313" key="8">
    <source>
        <dbReference type="Proteomes" id="UP001179842"/>
    </source>
</evidence>
<dbReference type="PANTHER" id="PTHR31760">
    <property type="entry name" value="S-ADENOSYL-L-METHIONINE-DEPENDENT METHYLTRANSFERASES SUPERFAMILY PROTEIN"/>
    <property type="match status" value="1"/>
</dbReference>
<protein>
    <recommendedName>
        <fullName evidence="6">Ribosomal RNA small subunit methyltransferase G</fullName>
        <ecNumber evidence="6">2.1.1.-</ecNumber>
    </recommendedName>
    <alternativeName>
        <fullName evidence="6">16S rRNA 7-methylguanosine methyltransferase</fullName>
        <shortName evidence="6">16S rRNA m7G methyltransferase</shortName>
    </alternativeName>
</protein>
<dbReference type="NCBIfam" id="TIGR00138">
    <property type="entry name" value="rsmG_gidB"/>
    <property type="match status" value="1"/>
</dbReference>
<gene>
    <name evidence="6 7" type="primary">rsmG</name>
    <name evidence="7" type="ORF">QEG99_00240</name>
</gene>
<evidence type="ECO:0000256" key="3">
    <source>
        <dbReference type="ARBA" id="ARBA00022603"/>
    </source>
</evidence>
<feature type="binding site" evidence="6">
    <location>
        <position position="75"/>
    </location>
    <ligand>
        <name>S-adenosyl-L-methionine</name>
        <dbReference type="ChEBI" id="CHEBI:59789"/>
    </ligand>
</feature>
<evidence type="ECO:0000256" key="2">
    <source>
        <dbReference type="ARBA" id="ARBA00022552"/>
    </source>
</evidence>
<evidence type="ECO:0000313" key="7">
    <source>
        <dbReference type="EMBL" id="WGI36704.1"/>
    </source>
</evidence>
<keyword evidence="1 6" id="KW-0963">Cytoplasm</keyword>
<proteinExistence type="inferred from homology"/>
<dbReference type="CDD" id="cd02440">
    <property type="entry name" value="AdoMet_MTases"/>
    <property type="match status" value="1"/>
</dbReference>
<organism evidence="7 8">
    <name type="scientific">Mesomycoplasma lagogenitalium</name>
    <dbReference type="NCBI Taxonomy" id="171286"/>
    <lineage>
        <taxon>Bacteria</taxon>
        <taxon>Bacillati</taxon>
        <taxon>Mycoplasmatota</taxon>
        <taxon>Mycoplasmoidales</taxon>
        <taxon>Metamycoplasmataceae</taxon>
        <taxon>Mesomycoplasma</taxon>
    </lineage>
</organism>
<dbReference type="SUPFAM" id="SSF53335">
    <property type="entry name" value="S-adenosyl-L-methionine-dependent methyltransferases"/>
    <property type="match status" value="1"/>
</dbReference>
<reference evidence="7" key="1">
    <citation type="submission" date="2023-04" db="EMBL/GenBank/DDBJ databases">
        <title>Completed genome of Mycoplasma lagogenitalium type strain 12MS.</title>
        <authorList>
            <person name="Spergser J."/>
        </authorList>
    </citation>
    <scope>NUCLEOTIDE SEQUENCE</scope>
    <source>
        <strain evidence="7">12MS</strain>
    </source>
</reference>
<dbReference type="HAMAP" id="MF_00074">
    <property type="entry name" value="16SrRNA_methyltr_G"/>
    <property type="match status" value="1"/>
</dbReference>
<comment type="caution">
    <text evidence="6">Lacks conserved residue(s) required for the propagation of feature annotation.</text>
</comment>
<dbReference type="InterPro" id="IPR029063">
    <property type="entry name" value="SAM-dependent_MTases_sf"/>
</dbReference>
<feature type="binding site" evidence="6">
    <location>
        <position position="80"/>
    </location>
    <ligand>
        <name>S-adenosyl-L-methionine</name>
        <dbReference type="ChEBI" id="CHEBI:59789"/>
    </ligand>
</feature>
<dbReference type="Gene3D" id="3.40.50.150">
    <property type="entry name" value="Vaccinia Virus protein VP39"/>
    <property type="match status" value="1"/>
</dbReference>
<dbReference type="PANTHER" id="PTHR31760:SF0">
    <property type="entry name" value="S-ADENOSYL-L-METHIONINE-DEPENDENT METHYLTRANSFERASES SUPERFAMILY PROTEIN"/>
    <property type="match status" value="1"/>
</dbReference>
<dbReference type="EMBL" id="CP122979">
    <property type="protein sequence ID" value="WGI36704.1"/>
    <property type="molecule type" value="Genomic_DNA"/>
</dbReference>
<name>A0ABY8LTZ0_9BACT</name>
<evidence type="ECO:0000256" key="6">
    <source>
        <dbReference type="HAMAP-Rule" id="MF_00074"/>
    </source>
</evidence>
<keyword evidence="5 6" id="KW-0949">S-adenosyl-L-methionine</keyword>
<dbReference type="InterPro" id="IPR003682">
    <property type="entry name" value="rRNA_ssu_MeTfrase_G"/>
</dbReference>
<keyword evidence="2 6" id="KW-0698">rRNA processing</keyword>
<sequence>MTFKQRVKEFINNDLIFSKMEKYVKLIEDKNKVMNLTGFKDDVLWEEGIYESLIFMDRSFTKHINEKQNLVLDIGAGAGFPSVPYLIYNSNIKLTIYEPIQKRVDFLNLVSKELNLNIEVLKIRAEKSIEYEKFDFICARAVTDLKKLIEITNHLGKINSVFSFLKGPKVFQEWEEAKWIIDQLHIENIQNIKIDTKNLKENFTFSFVKKLKTKDGFPRKWENIVKK</sequence>
<evidence type="ECO:0000256" key="1">
    <source>
        <dbReference type="ARBA" id="ARBA00022490"/>
    </source>
</evidence>
<comment type="similarity">
    <text evidence="6">Belongs to the methyltransferase superfamily. RNA methyltransferase RsmG family.</text>
</comment>
<keyword evidence="4 6" id="KW-0808">Transferase</keyword>
<dbReference type="GO" id="GO:0008168">
    <property type="term" value="F:methyltransferase activity"/>
    <property type="evidence" value="ECO:0007669"/>
    <property type="project" value="UniProtKB-KW"/>
</dbReference>
<evidence type="ECO:0000256" key="4">
    <source>
        <dbReference type="ARBA" id="ARBA00022679"/>
    </source>
</evidence>
<comment type="function">
    <text evidence="6">Specifically methylates the N7 position of a guanine in 16S rRNA.</text>
</comment>
<keyword evidence="8" id="KW-1185">Reference proteome</keyword>